<dbReference type="InParanoid" id="E2AQP3"/>
<organism evidence="2">
    <name type="scientific">Camponotus floridanus</name>
    <name type="common">Florida carpenter ant</name>
    <dbReference type="NCBI Taxonomy" id="104421"/>
    <lineage>
        <taxon>Eukaryota</taxon>
        <taxon>Metazoa</taxon>
        <taxon>Ecdysozoa</taxon>
        <taxon>Arthropoda</taxon>
        <taxon>Hexapoda</taxon>
        <taxon>Insecta</taxon>
        <taxon>Pterygota</taxon>
        <taxon>Neoptera</taxon>
        <taxon>Endopterygota</taxon>
        <taxon>Hymenoptera</taxon>
        <taxon>Apocrita</taxon>
        <taxon>Aculeata</taxon>
        <taxon>Formicoidea</taxon>
        <taxon>Formicidae</taxon>
        <taxon>Formicinae</taxon>
        <taxon>Camponotus</taxon>
    </lineage>
</organism>
<gene>
    <name evidence="1" type="ORF">EAG_15160</name>
</gene>
<name>E2AQP3_CAMFO</name>
<sequence length="677" mass="75582">MTLGLIFTTTSAKHNSHNAYTKLLAKVEAEMDLAFAFSRTPLVTISSPQESLNARGITEGAISAWKFAKTPIGSGEGAAFVIHELPLMAGRILYRMNTYAKEAFDRDNLIIAPLGFALFALINIPFIDASGIVIRLCEIFMVDNGVGTGIKIPSLQNAKCMKLCGGARKPMNRKLSKYQMESGAANCKLFRTKKGFSFCRLTSTSFCMKARGESAKDFNPVARLRALTSQPGVNALGVEALCRARIYVLFPLRNNLFCIRTPAYSECYLEKTGKPENSEHWFEGHRLNHRDPFRVFTLCKSELADYGSINPISRETRYPSNEESSTWYEGVQTAYALWRSNLLAAVAIAYKRNVVEAKEDIIDVKCSSFGAPTQLHSEDITVGIERFIQQVMIHPSIDRILLTKVLRINNSDISINANNNNNNNAMHAHIDQSCISRHKGYALQLCAFSIARNSLADARPLMLRRRTRFYVGLSLWPEKQSVMVHERVITRAKSRLGGPQIVFHKLLLLEVLLQVTVSHRVEGAVIQERIASQIFVCVENAISIIKGDKVWSTSRWSSGTCIVAVPHIRHASTNCTCECAPVASVDLCKKCPPALSGRRDWYRFSALRPSSIWAANLSKCYEQYRTITPTLSNVTTRVAKARHVRTEPPVAIVGPRHVQMCHNFGSEVVEISRILIH</sequence>
<protein>
    <submittedName>
        <fullName evidence="1">Uncharacterized protein</fullName>
    </submittedName>
</protein>
<dbReference type="Proteomes" id="UP000000311">
    <property type="component" value="Unassembled WGS sequence"/>
</dbReference>
<proteinExistence type="predicted"/>
<evidence type="ECO:0000313" key="1">
    <source>
        <dbReference type="EMBL" id="EFN64232.1"/>
    </source>
</evidence>
<evidence type="ECO:0000313" key="2">
    <source>
        <dbReference type="Proteomes" id="UP000000311"/>
    </source>
</evidence>
<reference evidence="1 2" key="1">
    <citation type="journal article" date="2010" name="Science">
        <title>Genomic comparison of the ants Camponotus floridanus and Harpegnathos saltator.</title>
        <authorList>
            <person name="Bonasio R."/>
            <person name="Zhang G."/>
            <person name="Ye C."/>
            <person name="Mutti N.S."/>
            <person name="Fang X."/>
            <person name="Qin N."/>
            <person name="Donahue G."/>
            <person name="Yang P."/>
            <person name="Li Q."/>
            <person name="Li C."/>
            <person name="Zhang P."/>
            <person name="Huang Z."/>
            <person name="Berger S.L."/>
            <person name="Reinberg D."/>
            <person name="Wang J."/>
            <person name="Liebig J."/>
        </authorList>
    </citation>
    <scope>NUCLEOTIDE SEQUENCE [LARGE SCALE GENOMIC DNA]</scope>
    <source>
        <strain evidence="2">C129</strain>
    </source>
</reference>
<dbReference type="AlphaFoldDB" id="E2AQP3"/>
<accession>E2AQP3</accession>
<dbReference type="EMBL" id="GL441804">
    <property type="protein sequence ID" value="EFN64232.1"/>
    <property type="molecule type" value="Genomic_DNA"/>
</dbReference>
<keyword evidence="2" id="KW-1185">Reference proteome</keyword>